<feature type="compositionally biased region" description="Low complexity" evidence="1">
    <location>
        <begin position="1060"/>
        <end position="1072"/>
    </location>
</feature>
<accession>A0AA36CD44</accession>
<dbReference type="Proteomes" id="UP001177023">
    <property type="component" value="Unassembled WGS sequence"/>
</dbReference>
<reference evidence="2" key="1">
    <citation type="submission" date="2023-06" db="EMBL/GenBank/DDBJ databases">
        <authorList>
            <person name="Delattre M."/>
        </authorList>
    </citation>
    <scope>NUCLEOTIDE SEQUENCE</scope>
    <source>
        <strain evidence="2">AF72</strain>
    </source>
</reference>
<feature type="region of interest" description="Disordered" evidence="1">
    <location>
        <begin position="1"/>
        <end position="25"/>
    </location>
</feature>
<feature type="non-terminal residue" evidence="2">
    <location>
        <position position="1"/>
    </location>
</feature>
<feature type="region of interest" description="Disordered" evidence="1">
    <location>
        <begin position="1038"/>
        <end position="1097"/>
    </location>
</feature>
<proteinExistence type="predicted"/>
<name>A0AA36CD44_9BILA</name>
<feature type="compositionally biased region" description="Polar residues" evidence="1">
    <location>
        <begin position="1038"/>
        <end position="1059"/>
    </location>
</feature>
<feature type="compositionally biased region" description="Polar residues" evidence="1">
    <location>
        <begin position="1073"/>
        <end position="1097"/>
    </location>
</feature>
<gene>
    <name evidence="2" type="ORF">MSPICULIGERA_LOCUS5394</name>
</gene>
<feature type="region of interest" description="Disordered" evidence="1">
    <location>
        <begin position="427"/>
        <end position="458"/>
    </location>
</feature>
<feature type="compositionally biased region" description="Low complexity" evidence="1">
    <location>
        <begin position="432"/>
        <end position="453"/>
    </location>
</feature>
<feature type="compositionally biased region" description="Polar residues" evidence="1">
    <location>
        <begin position="322"/>
        <end position="355"/>
    </location>
</feature>
<dbReference type="EMBL" id="CATQJA010001331">
    <property type="protein sequence ID" value="CAJ0566809.1"/>
    <property type="molecule type" value="Genomic_DNA"/>
</dbReference>
<evidence type="ECO:0000256" key="1">
    <source>
        <dbReference type="SAM" id="MobiDB-lite"/>
    </source>
</evidence>
<comment type="caution">
    <text evidence="2">The sequence shown here is derived from an EMBL/GenBank/DDBJ whole genome shotgun (WGS) entry which is preliminary data.</text>
</comment>
<evidence type="ECO:0000313" key="3">
    <source>
        <dbReference type="Proteomes" id="UP001177023"/>
    </source>
</evidence>
<evidence type="ECO:0000313" key="2">
    <source>
        <dbReference type="EMBL" id="CAJ0566809.1"/>
    </source>
</evidence>
<protein>
    <submittedName>
        <fullName evidence="2">Uncharacterized protein</fullName>
    </submittedName>
</protein>
<sequence>MTHPTSTSSAPGSSSSTGSTISPTTSIPLTPCKALFVADLSDAGNNNMPSQPTVIKASVQKLFEKATNNQLDMSIAFWRYSSGMGADGPMPTTFVKDNASVNPNFDNPGGDLNIVNATVSLNAWTIGDAFIVLFTGSTQNEVTLAGQTYSKRAMTIGVSSPDEYLDISPIAVFSLPLDSASIVQMVTGLCQKHPSVSSTPGLTTGSTPSMKSSSSAGPTPGSSEAPASSSPLPTTSSIPTMTSTATESHTSTNAQTSFQTSSPQSSSTSPVPSSIGPSTGKAATRSSGSTVTVVSSTIPASTVFPNGSSTSFGTSGASTSTPQEPSTASQATISDSTVTTGSTTPQSPESSMASQATGSYSTVASGSSTSPHILYFFVFDVRIKFGHFGVYTSPDEFGEYKYRTYRIDNFISLRIFNPYTEPGLSSSTTAWTSTPGSGNSTSSGTSQASTAATYPSTGSTAWTTTAELSTARSSGPQRIKCTALFYIDASNAATALNATSPEKDFILNIGEILYADGSIELHAALAAYGDDDFDQKPDVDTTDGDLLKLTADLDHAIAYLNKISEKLANVVVVLFTASNQDIIDSATGSNSHASWTIGLALSGQNLTGIAVEMELLQLQRQELARPSPFLMWLTNTNSVFSYKREAPRRSTQWSPKTGRGDEESDGPLPTTFAYDLQSVVINFGLQGGNLDIEYATKKLSSWQVEDAIIVLFTGSDPSKFAPAGRDYTRKVWTVGVAAGVDTSPFAARSIIYMQPLAIFDAVVDLCQSGTTTTSFPETTATAEISTSTSTSPPERTKCVALFYIDASTATIALNATSPEKAFILSIGEALYPDGSIELIAALAAYGDDDFDQKPDVDTTDVDLVNLTADLDQYRFEAPNDDNVKNAIRYLNQIEAKLNNIVVVLMTASNQDIIDSASGSNQHASWTIGLALSGQNLTGIAVESADLTMKDQTASLLKTIATSALSKWVIQDAVIVLFTGSDPSKFAAAGEHYNRRWSTVGVTVGADASPFAVLSIPYMQPLAIFQSVIELCQQKDQSTTTSAPTTEFDTSTVTQSSSILTTATSTPPTATSTNQLTSSEPDPASTPANSSSTKSPGTSFPLKQCKVLFVADLSDAGIANLPMQKPVIVASMQRLLQTAATNQLDMSIAYWRYSSGPDIDGLIPNTFAKDLFDVGYNFDNIGGDLNIVNATNSLNAWPVDDAFIVLFTGSSQKQVDLAGTTYLKRNMTIGVSFADVDTSPFASVSLLMDSTILVETVMQFCQSS</sequence>
<organism evidence="2 3">
    <name type="scientific">Mesorhabditis spiculigera</name>
    <dbReference type="NCBI Taxonomy" id="96644"/>
    <lineage>
        <taxon>Eukaryota</taxon>
        <taxon>Metazoa</taxon>
        <taxon>Ecdysozoa</taxon>
        <taxon>Nematoda</taxon>
        <taxon>Chromadorea</taxon>
        <taxon>Rhabditida</taxon>
        <taxon>Rhabditina</taxon>
        <taxon>Rhabditomorpha</taxon>
        <taxon>Rhabditoidea</taxon>
        <taxon>Rhabditidae</taxon>
        <taxon>Mesorhabditinae</taxon>
        <taxon>Mesorhabditis</taxon>
    </lineage>
</organism>
<keyword evidence="3" id="KW-1185">Reference proteome</keyword>
<feature type="compositionally biased region" description="Low complexity" evidence="1">
    <location>
        <begin position="255"/>
        <end position="321"/>
    </location>
</feature>
<dbReference type="AlphaFoldDB" id="A0AA36CD44"/>
<feature type="region of interest" description="Disordered" evidence="1">
    <location>
        <begin position="193"/>
        <end position="355"/>
    </location>
</feature>
<feature type="compositionally biased region" description="Low complexity" evidence="1">
    <location>
        <begin position="194"/>
        <end position="246"/>
    </location>
</feature>